<evidence type="ECO:0008006" key="9">
    <source>
        <dbReference type="Google" id="ProtNLM"/>
    </source>
</evidence>
<name>A0A672IFA3_SALFA</name>
<reference evidence="7" key="1">
    <citation type="submission" date="2019-06" db="EMBL/GenBank/DDBJ databases">
        <authorList>
            <consortium name="Wellcome Sanger Institute Data Sharing"/>
        </authorList>
    </citation>
    <scope>NUCLEOTIDE SEQUENCE [LARGE SCALE GENOMIC DNA]</scope>
</reference>
<evidence type="ECO:0000256" key="2">
    <source>
        <dbReference type="ARBA" id="ARBA00006687"/>
    </source>
</evidence>
<evidence type="ECO:0000256" key="6">
    <source>
        <dbReference type="SAM" id="SignalP"/>
    </source>
</evidence>
<reference evidence="7" key="3">
    <citation type="submission" date="2025-09" db="UniProtKB">
        <authorList>
            <consortium name="Ensembl"/>
        </authorList>
    </citation>
    <scope>IDENTIFICATION</scope>
</reference>
<dbReference type="InterPro" id="IPR028126">
    <property type="entry name" value="Spexin"/>
</dbReference>
<reference evidence="7" key="2">
    <citation type="submission" date="2025-08" db="UniProtKB">
        <authorList>
            <consortium name="Ensembl"/>
        </authorList>
    </citation>
    <scope>IDENTIFICATION</scope>
</reference>
<comment type="similarity">
    <text evidence="2">Belongs to the spexin family.</text>
</comment>
<keyword evidence="5 6" id="KW-0732">Signal</keyword>
<dbReference type="PANTHER" id="PTHR28590:SF1">
    <property type="entry name" value="SPEXIN"/>
    <property type="match status" value="1"/>
</dbReference>
<dbReference type="GO" id="GO:0005615">
    <property type="term" value="C:extracellular space"/>
    <property type="evidence" value="ECO:0007669"/>
    <property type="project" value="TreeGrafter"/>
</dbReference>
<keyword evidence="8" id="KW-1185">Reference proteome</keyword>
<sequence>FFLFTEELTMSVIFTLLMASLLSQCWAAPQRRNWTPQAILYLKGARKNTFKVESDGKDGLKMSPQINDGSMLNVLQRDIALCRLAPDIFQNLFLWKLYISCFQL</sequence>
<evidence type="ECO:0000256" key="3">
    <source>
        <dbReference type="ARBA" id="ARBA00022525"/>
    </source>
</evidence>
<dbReference type="Pfam" id="PF15171">
    <property type="entry name" value="Spexin"/>
    <property type="match status" value="1"/>
</dbReference>
<proteinExistence type="inferred from homology"/>
<feature type="chain" id="PRO_5025581255" description="Spexin hormone" evidence="6">
    <location>
        <begin position="28"/>
        <end position="104"/>
    </location>
</feature>
<organism evidence="7 8">
    <name type="scientific">Salarias fasciatus</name>
    <name type="common">Jewelled blenny</name>
    <name type="synonym">Blennius fasciatus</name>
    <dbReference type="NCBI Taxonomy" id="181472"/>
    <lineage>
        <taxon>Eukaryota</taxon>
        <taxon>Metazoa</taxon>
        <taxon>Chordata</taxon>
        <taxon>Craniata</taxon>
        <taxon>Vertebrata</taxon>
        <taxon>Euteleostomi</taxon>
        <taxon>Actinopterygii</taxon>
        <taxon>Neopterygii</taxon>
        <taxon>Teleostei</taxon>
        <taxon>Neoteleostei</taxon>
        <taxon>Acanthomorphata</taxon>
        <taxon>Ovalentaria</taxon>
        <taxon>Blenniimorphae</taxon>
        <taxon>Blenniiformes</taxon>
        <taxon>Blennioidei</taxon>
        <taxon>Blenniidae</taxon>
        <taxon>Salariinae</taxon>
        <taxon>Salarias</taxon>
    </lineage>
</organism>
<evidence type="ECO:0000313" key="8">
    <source>
        <dbReference type="Proteomes" id="UP000472267"/>
    </source>
</evidence>
<accession>A0A672IFA3</accession>
<keyword evidence="4" id="KW-0372">Hormone</keyword>
<dbReference type="AlphaFoldDB" id="A0A672IFA3"/>
<feature type="signal peptide" evidence="6">
    <location>
        <begin position="1"/>
        <end position="27"/>
    </location>
</feature>
<dbReference type="GO" id="GO:0005184">
    <property type="term" value="F:neuropeptide hormone activity"/>
    <property type="evidence" value="ECO:0007669"/>
    <property type="project" value="InterPro"/>
</dbReference>
<evidence type="ECO:0000256" key="4">
    <source>
        <dbReference type="ARBA" id="ARBA00022702"/>
    </source>
</evidence>
<evidence type="ECO:0000313" key="7">
    <source>
        <dbReference type="Ensembl" id="ENSSFAP00005039844.1"/>
    </source>
</evidence>
<dbReference type="GO" id="GO:1904306">
    <property type="term" value="P:positive regulation of gastro-intestinal system smooth muscle contraction"/>
    <property type="evidence" value="ECO:0007669"/>
    <property type="project" value="TreeGrafter"/>
</dbReference>
<keyword evidence="3" id="KW-0964">Secreted</keyword>
<dbReference type="Proteomes" id="UP000472267">
    <property type="component" value="Chromosome 7"/>
</dbReference>
<dbReference type="InParanoid" id="A0A672IFA3"/>
<dbReference type="Ensembl" id="ENSSFAT00005041319.1">
    <property type="protein sequence ID" value="ENSSFAP00005039844.1"/>
    <property type="gene ID" value="ENSSFAG00005019903.1"/>
</dbReference>
<protein>
    <recommendedName>
        <fullName evidence="9">Spexin hormone</fullName>
    </recommendedName>
</protein>
<dbReference type="PANTHER" id="PTHR28590">
    <property type="entry name" value="SPEXIN"/>
    <property type="match status" value="1"/>
</dbReference>
<evidence type="ECO:0000256" key="5">
    <source>
        <dbReference type="ARBA" id="ARBA00022729"/>
    </source>
</evidence>
<comment type="subcellular location">
    <subcellularLocation>
        <location evidence="1">Secreted</location>
    </subcellularLocation>
</comment>
<evidence type="ECO:0000256" key="1">
    <source>
        <dbReference type="ARBA" id="ARBA00004613"/>
    </source>
</evidence>
<dbReference type="GO" id="GO:0005737">
    <property type="term" value="C:cytoplasm"/>
    <property type="evidence" value="ECO:0007669"/>
    <property type="project" value="TreeGrafter"/>
</dbReference>